<keyword evidence="1 5" id="KW-0479">Metal-binding</keyword>
<organism evidence="8 9">
    <name type="scientific">Monosporascus ibericus</name>
    <dbReference type="NCBI Taxonomy" id="155417"/>
    <lineage>
        <taxon>Eukaryota</taxon>
        <taxon>Fungi</taxon>
        <taxon>Dikarya</taxon>
        <taxon>Ascomycota</taxon>
        <taxon>Pezizomycotina</taxon>
        <taxon>Sordariomycetes</taxon>
        <taxon>Xylariomycetidae</taxon>
        <taxon>Xylariales</taxon>
        <taxon>Xylariales incertae sedis</taxon>
        <taxon>Monosporascus</taxon>
    </lineage>
</organism>
<dbReference type="SMART" id="SM00356">
    <property type="entry name" value="ZnF_C3H1"/>
    <property type="match status" value="1"/>
</dbReference>
<protein>
    <recommendedName>
        <fullName evidence="7">C3H1-type domain-containing protein</fullName>
    </recommendedName>
</protein>
<dbReference type="SUPFAM" id="SSF52540">
    <property type="entry name" value="P-loop containing nucleoside triphosphate hydrolases"/>
    <property type="match status" value="2"/>
</dbReference>
<dbReference type="Gene3D" id="4.10.1000.10">
    <property type="entry name" value="Zinc finger, CCCH-type"/>
    <property type="match status" value="1"/>
</dbReference>
<dbReference type="Pfam" id="PF00642">
    <property type="entry name" value="zf-CCCH"/>
    <property type="match status" value="1"/>
</dbReference>
<dbReference type="SUPFAM" id="SSF90229">
    <property type="entry name" value="CCCH zinc finger"/>
    <property type="match status" value="1"/>
</dbReference>
<dbReference type="PANTHER" id="PTHR10887:SF445">
    <property type="entry name" value="NFX1-TYPE ZINC FINGER-CONTAINING PROTEIN 1"/>
    <property type="match status" value="1"/>
</dbReference>
<dbReference type="CDD" id="cd17936">
    <property type="entry name" value="EEXXEc_NFX1"/>
    <property type="match status" value="1"/>
</dbReference>
<dbReference type="GO" id="GO:0031048">
    <property type="term" value="P:regulatory ncRNA-mediated heterochromatin formation"/>
    <property type="evidence" value="ECO:0007669"/>
    <property type="project" value="TreeGrafter"/>
</dbReference>
<dbReference type="Pfam" id="PF13086">
    <property type="entry name" value="AAA_11"/>
    <property type="match status" value="1"/>
</dbReference>
<keyword evidence="2 5" id="KW-0863">Zinc-finger</keyword>
<feature type="domain" description="C3H1-type" evidence="7">
    <location>
        <begin position="27"/>
        <end position="55"/>
    </location>
</feature>
<keyword evidence="9" id="KW-1185">Reference proteome</keyword>
<evidence type="ECO:0000313" key="9">
    <source>
        <dbReference type="Proteomes" id="UP000293360"/>
    </source>
</evidence>
<dbReference type="OrthoDB" id="2423195at2759"/>
<feature type="compositionally biased region" description="Gly residues" evidence="6">
    <location>
        <begin position="12"/>
        <end position="23"/>
    </location>
</feature>
<evidence type="ECO:0000256" key="1">
    <source>
        <dbReference type="ARBA" id="ARBA00022723"/>
    </source>
</evidence>
<feature type="region of interest" description="Disordered" evidence="6">
    <location>
        <begin position="56"/>
        <end position="82"/>
    </location>
</feature>
<evidence type="ECO:0000256" key="3">
    <source>
        <dbReference type="ARBA" id="ARBA00022806"/>
    </source>
</evidence>
<evidence type="ECO:0000256" key="2">
    <source>
        <dbReference type="ARBA" id="ARBA00022771"/>
    </source>
</evidence>
<evidence type="ECO:0000256" key="5">
    <source>
        <dbReference type="PROSITE-ProRule" id="PRU00723"/>
    </source>
</evidence>
<dbReference type="InterPro" id="IPR041677">
    <property type="entry name" value="DNA2/NAM7_AAA_11"/>
</dbReference>
<keyword evidence="3" id="KW-0547">Nucleotide-binding</keyword>
<accession>A0A4Q4TRR9</accession>
<name>A0A4Q4TRR9_9PEZI</name>
<keyword evidence="3" id="KW-0347">Helicase</keyword>
<evidence type="ECO:0000256" key="4">
    <source>
        <dbReference type="ARBA" id="ARBA00022833"/>
    </source>
</evidence>
<keyword evidence="4 5" id="KW-0862">Zinc</keyword>
<dbReference type="PANTHER" id="PTHR10887">
    <property type="entry name" value="DNA2/NAM7 HELICASE FAMILY"/>
    <property type="match status" value="1"/>
</dbReference>
<dbReference type="InterPro" id="IPR045055">
    <property type="entry name" value="DNA2/NAM7-like"/>
</dbReference>
<proteinExistence type="predicted"/>
<gene>
    <name evidence="8" type="ORF">DL764_002060</name>
</gene>
<feature type="zinc finger region" description="C3H1-type" evidence="5">
    <location>
        <begin position="27"/>
        <end position="55"/>
    </location>
</feature>
<dbReference type="InterPro" id="IPR047187">
    <property type="entry name" value="SF1_C_Upf1"/>
</dbReference>
<dbReference type="Gene3D" id="3.40.50.300">
    <property type="entry name" value="P-loop containing nucleotide triphosphate hydrolases"/>
    <property type="match status" value="3"/>
</dbReference>
<evidence type="ECO:0000256" key="6">
    <source>
        <dbReference type="SAM" id="MobiDB-lite"/>
    </source>
</evidence>
<keyword evidence="3" id="KW-0067">ATP-binding</keyword>
<dbReference type="Pfam" id="PF13087">
    <property type="entry name" value="AAA_12"/>
    <property type="match status" value="1"/>
</dbReference>
<dbReference type="EMBL" id="QJNU01000071">
    <property type="protein sequence ID" value="RYP08153.1"/>
    <property type="molecule type" value="Genomic_DNA"/>
</dbReference>
<dbReference type="GO" id="GO:0031380">
    <property type="term" value="C:nuclear RNA-directed RNA polymerase complex"/>
    <property type="evidence" value="ECO:0007669"/>
    <property type="project" value="TreeGrafter"/>
</dbReference>
<keyword evidence="3" id="KW-0378">Hydrolase</keyword>
<evidence type="ECO:0000259" key="7">
    <source>
        <dbReference type="PROSITE" id="PS50103"/>
    </source>
</evidence>
<reference evidence="8 9" key="1">
    <citation type="submission" date="2018-06" db="EMBL/GenBank/DDBJ databases">
        <title>Complete Genomes of Monosporascus.</title>
        <authorList>
            <person name="Robinson A.J."/>
            <person name="Natvig D.O."/>
        </authorList>
    </citation>
    <scope>NUCLEOTIDE SEQUENCE [LARGE SCALE GENOMIC DNA]</scope>
    <source>
        <strain evidence="8 9">CBS 110550</strain>
    </source>
</reference>
<feature type="compositionally biased region" description="Basic and acidic residues" evidence="6">
    <location>
        <begin position="58"/>
        <end position="80"/>
    </location>
</feature>
<dbReference type="CDD" id="cd18808">
    <property type="entry name" value="SF1_C_Upf1"/>
    <property type="match status" value="1"/>
</dbReference>
<dbReference type="InterPro" id="IPR036855">
    <property type="entry name" value="Znf_CCCH_sf"/>
</dbReference>
<comment type="caution">
    <text evidence="8">The sequence shown here is derived from an EMBL/GenBank/DDBJ whole genome shotgun (WGS) entry which is preliminary data.</text>
</comment>
<dbReference type="GO" id="GO:0008270">
    <property type="term" value="F:zinc ion binding"/>
    <property type="evidence" value="ECO:0007669"/>
    <property type="project" value="UniProtKB-KW"/>
</dbReference>
<dbReference type="FunFam" id="3.40.50.300:FF:001660">
    <property type="entry name" value="NF-X1 finger and helicase protein, putative"/>
    <property type="match status" value="1"/>
</dbReference>
<dbReference type="InterPro" id="IPR000571">
    <property type="entry name" value="Znf_CCCH"/>
</dbReference>
<sequence>MADFKRGPGAARRGGGYGLRRGMGNSGPNREPCFYFRNHGTCKFGSACRFSHNLGSSEHQDRGSAQRDSRADETPEEQRARASYNSWRSLIRRLPQANDLYAMQGLWDGALDILNSDDRDWKQTLPKDLDNEDEYHGRHHIRALLSKRAQAGQYDRLIEISRSFLLVMTHSAMVDCLSVDTYVGSLYSFMSGANGTRAIPFFQHLCEILVATRAETVQTIPLVRLDSTLIALSTALSEVIRREARARYNEDLPDLINSLENAAQLITEESTVTSNIIISRTRDLRAVIARACGLLSDVEFEEHSTSVLRSTYPRDIVMPGERHDNDKADIAKINVFPTRAEIMSDAREFLPSTDPDQPHFLTSKLERHIDTHFRLLRHDTFGKLKDALGGLMKNIISDPNQLTNPRLEFGDTRTYTYSNAFVSYLMLNSRGGLQARISFLQPYSIRRGSTVDRRKWWEESRRLDEGVLLSFMWIQDSTVQHIFFTVAERSTETRNDDNLTHNDNMATVTIKLATQDQPAVEALLDLSCQKIRGVLLEFPHVLPATFVPVLENLQNMQRLSRLPFREWILPDRVDGPPGVKLDVPPPLYARHAGFAFPLASILSPGASTMSLHPSSSGNDPFLVAELEAKTELDHGQCVALVAALTREFAFIQGPPGTGKSYLGVKLMKVLLDVKRKADLGPIVVVLDDAYEDASHPSRSGIRRFPGHYWLRNQHHDMEFADIRRCYTNHALDQFLEHLINTGILKIIRVGGQSRSELLENHNLRKITQTEAKSKHERWQAATAYQKLDEYEAKSKGILGRLHGIQKRVEWKYFERHIARNYSRIHAQFNPVDGDGYTLVGQHPFDIWVAGGTLDDRSVTQPGKASTTLGSANIIQKAVRNVQSLSCAERRMLIELWTQELQRDAAEEFFELIKDAQATQRYLTNVHEEINRRVLQNADVIGLTTSGLAKNISTLQHVRSKVVICEEAGEVMEPHIISALLPTVEHFIQIGDHQQLRPSINNFHDLSLESDQGILYQLDRSQFERLSVGERGRPSMPVAQLNVQRRMRPNISTLIRETIYDKLIDHPSTAQLPDVVGMRKNVFWLDHENMEDGKQAEIHHKKSKSNDWEVEMVHALVRHAVRQGVYASSDVAVLTPYTGQLQKLRTALRNDFEIVLSERDQDALMKDGFTAQDPSEDQAAVEQDNKRKPLEKKKLSDLLRVATVDNFQGEEAKIIVVSLVRSNKDRKVGFLRTTNRINVLLSRAQHGMSNSRMTLLSLALKGVAGKPVWTASQIAATDVRRDVIPKLCMRFLNANSPANADISLAIILARSQPVARIAEDAWPR</sequence>
<feature type="region of interest" description="Disordered" evidence="6">
    <location>
        <begin position="1"/>
        <end position="23"/>
    </location>
</feature>
<evidence type="ECO:0000313" key="8">
    <source>
        <dbReference type="EMBL" id="RYP08153.1"/>
    </source>
</evidence>
<dbReference type="PROSITE" id="PS50103">
    <property type="entry name" value="ZF_C3H1"/>
    <property type="match status" value="1"/>
</dbReference>
<dbReference type="STRING" id="155417.A0A4Q4TRR9"/>
<dbReference type="InterPro" id="IPR027417">
    <property type="entry name" value="P-loop_NTPase"/>
</dbReference>
<dbReference type="Proteomes" id="UP000293360">
    <property type="component" value="Unassembled WGS sequence"/>
</dbReference>
<dbReference type="InterPro" id="IPR041679">
    <property type="entry name" value="DNA2/NAM7-like_C"/>
</dbReference>
<dbReference type="GO" id="GO:0004386">
    <property type="term" value="F:helicase activity"/>
    <property type="evidence" value="ECO:0007669"/>
    <property type="project" value="InterPro"/>
</dbReference>